<keyword evidence="2" id="KW-1185">Reference proteome</keyword>
<evidence type="ECO:0000313" key="2">
    <source>
        <dbReference type="Proteomes" id="UP000812966"/>
    </source>
</evidence>
<name>A0A8K0JMM4_9TREE</name>
<evidence type="ECO:0000313" key="1">
    <source>
        <dbReference type="EMBL" id="KAG7529942.1"/>
    </source>
</evidence>
<proteinExistence type="predicted"/>
<organism evidence="1 2">
    <name type="scientific">Filobasidium floriforme</name>
    <dbReference type="NCBI Taxonomy" id="5210"/>
    <lineage>
        <taxon>Eukaryota</taxon>
        <taxon>Fungi</taxon>
        <taxon>Dikarya</taxon>
        <taxon>Basidiomycota</taxon>
        <taxon>Agaricomycotina</taxon>
        <taxon>Tremellomycetes</taxon>
        <taxon>Filobasidiales</taxon>
        <taxon>Filobasidiaceae</taxon>
        <taxon>Filobasidium</taxon>
    </lineage>
</organism>
<comment type="caution">
    <text evidence="1">The sequence shown here is derived from an EMBL/GenBank/DDBJ whole genome shotgun (WGS) entry which is preliminary data.</text>
</comment>
<gene>
    <name evidence="1" type="ORF">FFLO_05298</name>
</gene>
<accession>A0A8K0JMM4</accession>
<dbReference type="EMBL" id="JABELV010000130">
    <property type="protein sequence ID" value="KAG7529942.1"/>
    <property type="molecule type" value="Genomic_DNA"/>
</dbReference>
<dbReference type="Proteomes" id="UP000812966">
    <property type="component" value="Unassembled WGS sequence"/>
</dbReference>
<sequence length="168" mass="18541">MPRPHKFISDDEYYTCGDLYYQIVPDTSSGQRPTFAITGIIPPEKLDVTKVALYVTQLQQQQQQDGTADSGVGAEDVNKVYDAGLPSSHGKGNETVYDPTYRQAHELKPPDFALSTDLIEASDVLNSLPTTIGLADQRLTVKLHKLNAYATGGFFKPHRESVCRPGKR</sequence>
<reference evidence="1" key="1">
    <citation type="submission" date="2020-04" db="EMBL/GenBank/DDBJ databases">
        <title>Analysis of mating type loci in Filobasidium floriforme.</title>
        <authorList>
            <person name="Nowrousian M."/>
        </authorList>
    </citation>
    <scope>NUCLEOTIDE SEQUENCE</scope>
    <source>
        <strain evidence="1">CBS 6242</strain>
    </source>
</reference>
<dbReference type="AlphaFoldDB" id="A0A8K0JMM4"/>
<protein>
    <submittedName>
        <fullName evidence="1">Uncharacterized protein</fullName>
    </submittedName>
</protein>